<dbReference type="Pfam" id="PF17235">
    <property type="entry name" value="STD1"/>
    <property type="match status" value="1"/>
</dbReference>
<gene>
    <name evidence="1" type="ORF">C5L36_0B11020</name>
</gene>
<keyword evidence="2" id="KW-1185">Reference proteome</keyword>
<dbReference type="EMBL" id="CP028774">
    <property type="protein sequence ID" value="AWU75866.1"/>
    <property type="molecule type" value="Genomic_DNA"/>
</dbReference>
<dbReference type="AlphaFoldDB" id="A0A2U9R3Z2"/>
<dbReference type="InterPro" id="IPR035189">
    <property type="entry name" value="Std1/Mth1"/>
</dbReference>
<reference evidence="1 2" key="1">
    <citation type="submission" date="2018-06" db="EMBL/GenBank/DDBJ databases">
        <title>Population genomics shows no distinction between pathogenic Candida krusei and environmental Pichia kudriavzevii: One species, four names.</title>
        <authorList>
            <person name="Douglass A.P."/>
            <person name="Offei B."/>
            <person name="Braun-Galleani S."/>
            <person name="Coughlan A.Y."/>
            <person name="Martos A."/>
            <person name="Ortiz-Merino R.A."/>
            <person name="Byrne K.P."/>
            <person name="Wolfe K.H."/>
        </authorList>
    </citation>
    <scope>NUCLEOTIDE SEQUENCE [LARGE SCALE GENOMIC DNA]</scope>
    <source>
        <strain evidence="1 2">CBS573</strain>
    </source>
</reference>
<sequence>MMFDFIWYLLSPFTMISFPSSRGNDHSKGNDINIGAVNNSKNNNNIGNSGNSAVSSQPNFKFDKPTLKSVNIPYYFQGENEDSIALQIKSMFYVYHRFKISRLQPFLKYNDMNDQMDFDYFYPTYDMQPNHMKKSTEKVILNDKLDTIYNVHHFKSQLLNDPYRVLFDYVKNKFRSLLIISDYPNDISDVPTLYPSSYRFLVLKPNDPVDRYIEVLVRQSGIYSEHKVSRSKRVELLLKIISKQRKISNPDNEENFEFSRDDRSNIIRLYVQRLALHVQIHRLFKATLKSKERERKNNLHRFTHEKNIQSYKSLTSERSRLHLIPGSSPIKGGNNDAITIMDINDSCVNNSTDNLYYSDTADSQASSSTSSINFTKLFTHEEKEVFYEQSKMAVRIRIERERSSLLF</sequence>
<accession>A0A2U9R3Z2</accession>
<name>A0A2U9R3Z2_PICKU</name>
<dbReference type="RefSeq" id="XP_029321343.1">
    <property type="nucleotide sequence ID" value="XM_029465484.1"/>
</dbReference>
<evidence type="ECO:0000313" key="1">
    <source>
        <dbReference type="EMBL" id="AWU75866.1"/>
    </source>
</evidence>
<organism evidence="1 2">
    <name type="scientific">Pichia kudriavzevii</name>
    <name type="common">Yeast</name>
    <name type="synonym">Issatchenkia orientalis</name>
    <dbReference type="NCBI Taxonomy" id="4909"/>
    <lineage>
        <taxon>Eukaryota</taxon>
        <taxon>Fungi</taxon>
        <taxon>Dikarya</taxon>
        <taxon>Ascomycota</taxon>
        <taxon>Saccharomycotina</taxon>
        <taxon>Pichiomycetes</taxon>
        <taxon>Pichiales</taxon>
        <taxon>Pichiaceae</taxon>
        <taxon>Pichia</taxon>
    </lineage>
</organism>
<dbReference type="KEGG" id="pkz:C5L36_0B11020"/>
<dbReference type="OrthoDB" id="4088889at2759"/>
<dbReference type="Proteomes" id="UP000249293">
    <property type="component" value="Chromosome 2"/>
</dbReference>
<dbReference type="GeneID" id="40383631"/>
<dbReference type="VEuPathDB" id="FungiDB:C5L36_0B11020"/>
<protein>
    <submittedName>
        <fullName evidence="1">Uncharacterized protein</fullName>
    </submittedName>
</protein>
<proteinExistence type="predicted"/>
<dbReference type="STRING" id="4909.A0A2U9R3Z2"/>
<evidence type="ECO:0000313" key="2">
    <source>
        <dbReference type="Proteomes" id="UP000249293"/>
    </source>
</evidence>